<dbReference type="BioCyc" id="JESP1508404:G14D9-12649-MONOMER"/>
<evidence type="ECO:0008006" key="3">
    <source>
        <dbReference type="Google" id="ProtNLM"/>
    </source>
</evidence>
<dbReference type="EMBL" id="CP009416">
    <property type="protein sequence ID" value="AJD92685.1"/>
    <property type="molecule type" value="Genomic_DNA"/>
</dbReference>
<dbReference type="Proteomes" id="UP000031449">
    <property type="component" value="Chromosome"/>
</dbReference>
<dbReference type="Pfam" id="PF05402">
    <property type="entry name" value="PqqD"/>
    <property type="match status" value="1"/>
</dbReference>
<reference evidence="1 2" key="1">
    <citation type="submission" date="2014-08" db="EMBL/GenBank/DDBJ databases">
        <title>Complete genome of a marine bacteria Jeotgalibacillus malaysiensis.</title>
        <authorList>
            <person name="Yaakop A.S."/>
            <person name="Chan K.-G."/>
            <person name="Goh K.M."/>
        </authorList>
    </citation>
    <scope>NUCLEOTIDE SEQUENCE [LARGE SCALE GENOMIC DNA]</scope>
    <source>
        <strain evidence="1 2">D5</strain>
    </source>
</reference>
<evidence type="ECO:0000313" key="2">
    <source>
        <dbReference type="Proteomes" id="UP000031449"/>
    </source>
</evidence>
<dbReference type="OrthoDB" id="2882895at2"/>
<dbReference type="KEGG" id="jeo:JMA_33680"/>
<accession>A0A0B5AR28</accession>
<sequence>MKLILTGEQEKMEFNDEAVILHAEQFTVTTLNETGLFCWELLSQGKTIDEIRQQLLAVYDAPPEVIERDLEVFFRDMQQKGLVGNESQ</sequence>
<evidence type="ECO:0000313" key="1">
    <source>
        <dbReference type="EMBL" id="AJD92685.1"/>
    </source>
</evidence>
<proteinExistence type="predicted"/>
<dbReference type="InterPro" id="IPR041881">
    <property type="entry name" value="PqqD_sf"/>
</dbReference>
<name>A0A0B5AR28_9BACL</name>
<organism evidence="1 2">
    <name type="scientific">Jeotgalibacillus malaysiensis</name>
    <dbReference type="NCBI Taxonomy" id="1508404"/>
    <lineage>
        <taxon>Bacteria</taxon>
        <taxon>Bacillati</taxon>
        <taxon>Bacillota</taxon>
        <taxon>Bacilli</taxon>
        <taxon>Bacillales</taxon>
        <taxon>Caryophanaceae</taxon>
        <taxon>Jeotgalibacillus</taxon>
    </lineage>
</organism>
<dbReference type="InterPro" id="IPR008792">
    <property type="entry name" value="PQQD"/>
</dbReference>
<gene>
    <name evidence="1" type="ORF">JMA_33680</name>
</gene>
<keyword evidence="2" id="KW-1185">Reference proteome</keyword>
<dbReference type="STRING" id="1508404.JMA_33680"/>
<protein>
    <recommendedName>
        <fullName evidence="3">Coenzyme PQQ synthesis protein D (PqqD)</fullName>
    </recommendedName>
</protein>
<dbReference type="HOGENOM" id="CLU_159325_3_1_9"/>
<dbReference type="Gene3D" id="1.10.10.1150">
    <property type="entry name" value="Coenzyme PQQ synthesis protein D (PqqD)"/>
    <property type="match status" value="1"/>
</dbReference>
<dbReference type="AlphaFoldDB" id="A0A0B5AR28"/>